<protein>
    <submittedName>
        <fullName evidence="8">Permease</fullName>
    </submittedName>
</protein>
<keyword evidence="5 7" id="KW-1133">Transmembrane helix</keyword>
<keyword evidence="9" id="KW-1185">Reference proteome</keyword>
<evidence type="ECO:0000256" key="1">
    <source>
        <dbReference type="ARBA" id="ARBA00004651"/>
    </source>
</evidence>
<keyword evidence="4 7" id="KW-0812">Transmembrane</keyword>
<comment type="caution">
    <text evidence="8">The sequence shown here is derived from an EMBL/GenBank/DDBJ whole genome shotgun (WGS) entry which is preliminary data.</text>
</comment>
<proteinExistence type="inferred from homology"/>
<evidence type="ECO:0000313" key="9">
    <source>
        <dbReference type="Proteomes" id="UP000553776"/>
    </source>
</evidence>
<keyword evidence="3" id="KW-1003">Cell membrane</keyword>
<dbReference type="AlphaFoldDB" id="A0A841UCJ9"/>
<comment type="similarity">
    <text evidence="2">Belongs to the UPF0718 family.</text>
</comment>
<feature type="transmembrane region" description="Helical" evidence="7">
    <location>
        <begin position="238"/>
        <end position="259"/>
    </location>
</feature>
<feature type="transmembrane region" description="Helical" evidence="7">
    <location>
        <begin position="307"/>
        <end position="326"/>
    </location>
</feature>
<dbReference type="RefSeq" id="WP_185139871.1">
    <property type="nucleotide sequence ID" value="NZ_JACJVR010000149.1"/>
</dbReference>
<feature type="transmembrane region" description="Helical" evidence="7">
    <location>
        <begin position="21"/>
        <end position="39"/>
    </location>
</feature>
<feature type="transmembrane region" description="Helical" evidence="7">
    <location>
        <begin position="266"/>
        <end position="287"/>
    </location>
</feature>
<keyword evidence="6 7" id="KW-0472">Membrane</keyword>
<feature type="transmembrane region" description="Helical" evidence="7">
    <location>
        <begin position="185"/>
        <end position="202"/>
    </location>
</feature>
<accession>A0A841UCJ9</accession>
<dbReference type="GO" id="GO:0005886">
    <property type="term" value="C:plasma membrane"/>
    <property type="evidence" value="ECO:0007669"/>
    <property type="project" value="UniProtKB-SubCell"/>
</dbReference>
<evidence type="ECO:0000256" key="5">
    <source>
        <dbReference type="ARBA" id="ARBA00022989"/>
    </source>
</evidence>
<feature type="transmembrane region" description="Helical" evidence="7">
    <location>
        <begin position="158"/>
        <end position="178"/>
    </location>
</feature>
<dbReference type="EMBL" id="JACJVR010000149">
    <property type="protein sequence ID" value="MBB6695923.1"/>
    <property type="molecule type" value="Genomic_DNA"/>
</dbReference>
<evidence type="ECO:0000313" key="8">
    <source>
        <dbReference type="EMBL" id="MBB6695923.1"/>
    </source>
</evidence>
<reference evidence="8 9" key="1">
    <citation type="submission" date="2020-08" db="EMBL/GenBank/DDBJ databases">
        <title>Cohnella phylogeny.</title>
        <authorList>
            <person name="Dunlap C."/>
        </authorList>
    </citation>
    <scope>NUCLEOTIDE SEQUENCE [LARGE SCALE GENOMIC DNA]</scope>
    <source>
        <strain evidence="8 9">DSM 25239</strain>
    </source>
</reference>
<evidence type="ECO:0000256" key="6">
    <source>
        <dbReference type="ARBA" id="ARBA00023136"/>
    </source>
</evidence>
<name>A0A841UCJ9_9BACL</name>
<dbReference type="PANTHER" id="PTHR43299">
    <property type="entry name" value="UPF0718 PROTEIN YRAQ"/>
    <property type="match status" value="1"/>
</dbReference>
<feature type="transmembrane region" description="Helical" evidence="7">
    <location>
        <begin position="88"/>
        <end position="112"/>
    </location>
</feature>
<evidence type="ECO:0000256" key="3">
    <source>
        <dbReference type="ARBA" id="ARBA00022475"/>
    </source>
</evidence>
<comment type="subcellular location">
    <subcellularLocation>
        <location evidence="1">Cell membrane</location>
        <topology evidence="1">Multi-pass membrane protein</topology>
    </subcellularLocation>
</comment>
<gene>
    <name evidence="8" type="ORF">H7B90_31490</name>
</gene>
<evidence type="ECO:0000256" key="2">
    <source>
        <dbReference type="ARBA" id="ARBA00006386"/>
    </source>
</evidence>
<dbReference type="InterPro" id="IPR005524">
    <property type="entry name" value="DUF318"/>
</dbReference>
<feature type="transmembrane region" description="Helical" evidence="7">
    <location>
        <begin position="124"/>
        <end position="146"/>
    </location>
</feature>
<evidence type="ECO:0000256" key="7">
    <source>
        <dbReference type="SAM" id="Phobius"/>
    </source>
</evidence>
<evidence type="ECO:0000256" key="4">
    <source>
        <dbReference type="ARBA" id="ARBA00022692"/>
    </source>
</evidence>
<organism evidence="8 9">
    <name type="scientific">Cohnella xylanilytica</name>
    <dbReference type="NCBI Taxonomy" id="557555"/>
    <lineage>
        <taxon>Bacteria</taxon>
        <taxon>Bacillati</taxon>
        <taxon>Bacillota</taxon>
        <taxon>Bacilli</taxon>
        <taxon>Bacillales</taxon>
        <taxon>Paenibacillaceae</taxon>
        <taxon>Cohnella</taxon>
    </lineage>
</organism>
<feature type="transmembrane region" description="Helical" evidence="7">
    <location>
        <begin position="333"/>
        <end position="355"/>
    </location>
</feature>
<dbReference type="Proteomes" id="UP000553776">
    <property type="component" value="Unassembled WGS sequence"/>
</dbReference>
<dbReference type="Pfam" id="PF03773">
    <property type="entry name" value="ArsP_1"/>
    <property type="match status" value="1"/>
</dbReference>
<dbReference type="PANTHER" id="PTHR43299:SF1">
    <property type="entry name" value="UPF0718 PROTEIN YRAQ"/>
    <property type="match status" value="1"/>
</dbReference>
<sequence length="356" mass="37515">MTTNTPLPHAPAAARSSRGRAVALAAVFLIVTLAGLMYVKWWPYYHKAANAADTHSIGSSILGGASSESLSDIARSAYDYSIAYFRSVWKAAVLGLVVSSMIQALLPANWLAKAFGQASARSTLIGGAASLPGMMCSCCAAPIAVGMRKRQASIGASLAFWIGNPTLNPATLVFMTFVLSWKFTVLRLVFGLILTFGISYLAERFADRGKLGDLPNRFAIPEEPANRAPLALRWLKSLALLFLGIAPIYAVSVFLAGCLQSFMLPAWASEGIVAIVLFAVIGTLFVIPTAAEIPIAQSLLSVGTGPAAALLLTLPGVSLPSLLIVSRSFPKRVLLFVTLSVMALGVLCGIAGSLWL</sequence>